<dbReference type="PANTHER" id="PTHR47447:SF17">
    <property type="entry name" value="OS12G0638900 PROTEIN"/>
    <property type="match status" value="1"/>
</dbReference>
<accession>A0A812MB16</accession>
<proteinExistence type="predicted"/>
<evidence type="ECO:0000313" key="3">
    <source>
        <dbReference type="EMBL" id="CAE7261872.1"/>
    </source>
</evidence>
<sequence length="431" mass="46679">MVTGLLRMSSQQVLPNAVTCSSALCGCQGRWLLALDLLEASERWGISLDIVSYGSAMGACSEAWEQALSLQQSLREMQLPSNIISYSALLESYGEWSEWSQGLSTLHTLKLTATLPDMVAMTSAMHACEGHGRWRHALQLSCGLAQAGIERDLQSCAAACAGIPSWAKALLVLQQVADLEEADPALLLNELRACQKFGQWSVALGLWASGKSPTGTLPANLVISACESTGEWEMALAFLACMLDQALDVDVVTCTSIISACEVNGHWKEVLRILDLMPRLRVSANQITWNSAISAAEKGSRWEMAMELLGHMAHERVADCISCSSTISACQKGRVWPRALEVLLSMPSQSLKPDSICWSSTLLAVAQGAAWAAALELLDFMRQARTHDLVSVCSGAEACHQAHEHLHVARLLAPTAQMCCRQLFDSRPRGL</sequence>
<evidence type="ECO:0008006" key="5">
    <source>
        <dbReference type="Google" id="ProtNLM"/>
    </source>
</evidence>
<gene>
    <name evidence="3" type="ORF">SNAT2548_LOCUS13720</name>
</gene>
<dbReference type="OrthoDB" id="410572at2759"/>
<keyword evidence="1" id="KW-0677">Repeat</keyword>
<dbReference type="AlphaFoldDB" id="A0A812MB16"/>
<dbReference type="EMBL" id="CAJNDS010001491">
    <property type="protein sequence ID" value="CAE7261872.1"/>
    <property type="molecule type" value="Genomic_DNA"/>
</dbReference>
<dbReference type="PROSITE" id="PS51257">
    <property type="entry name" value="PROKAR_LIPOPROTEIN"/>
    <property type="match status" value="1"/>
</dbReference>
<comment type="caution">
    <text evidence="3">The sequence shown here is derived from an EMBL/GenBank/DDBJ whole genome shotgun (WGS) entry which is preliminary data.</text>
</comment>
<evidence type="ECO:0000256" key="2">
    <source>
        <dbReference type="PROSITE-ProRule" id="PRU00708"/>
    </source>
</evidence>
<dbReference type="Proteomes" id="UP000604046">
    <property type="component" value="Unassembled WGS sequence"/>
</dbReference>
<reference evidence="3" key="1">
    <citation type="submission" date="2021-02" db="EMBL/GenBank/DDBJ databases">
        <authorList>
            <person name="Dougan E. K."/>
            <person name="Rhodes N."/>
            <person name="Thang M."/>
            <person name="Chan C."/>
        </authorList>
    </citation>
    <scope>NUCLEOTIDE SEQUENCE</scope>
</reference>
<evidence type="ECO:0000256" key="1">
    <source>
        <dbReference type="ARBA" id="ARBA00022737"/>
    </source>
</evidence>
<dbReference type="PROSITE" id="PS51375">
    <property type="entry name" value="PPR"/>
    <property type="match status" value="1"/>
</dbReference>
<dbReference type="PANTHER" id="PTHR47447">
    <property type="entry name" value="OS03G0856100 PROTEIN"/>
    <property type="match status" value="1"/>
</dbReference>
<dbReference type="InterPro" id="IPR002885">
    <property type="entry name" value="PPR_rpt"/>
</dbReference>
<keyword evidence="4" id="KW-1185">Reference proteome</keyword>
<feature type="repeat" description="PPR" evidence="2">
    <location>
        <begin position="250"/>
        <end position="284"/>
    </location>
</feature>
<dbReference type="NCBIfam" id="TIGR00756">
    <property type="entry name" value="PPR"/>
    <property type="match status" value="1"/>
</dbReference>
<evidence type="ECO:0000313" key="4">
    <source>
        <dbReference type="Proteomes" id="UP000604046"/>
    </source>
</evidence>
<dbReference type="Gene3D" id="1.25.40.10">
    <property type="entry name" value="Tetratricopeptide repeat domain"/>
    <property type="match status" value="4"/>
</dbReference>
<protein>
    <recommendedName>
        <fullName evidence="5">Pentatricopeptide repeat-containing protein, chloroplastic</fullName>
    </recommendedName>
</protein>
<dbReference type="InterPro" id="IPR011990">
    <property type="entry name" value="TPR-like_helical_dom_sf"/>
</dbReference>
<dbReference type="Pfam" id="PF13812">
    <property type="entry name" value="PPR_3"/>
    <property type="match status" value="1"/>
</dbReference>
<organism evidence="3 4">
    <name type="scientific">Symbiodinium natans</name>
    <dbReference type="NCBI Taxonomy" id="878477"/>
    <lineage>
        <taxon>Eukaryota</taxon>
        <taxon>Sar</taxon>
        <taxon>Alveolata</taxon>
        <taxon>Dinophyceae</taxon>
        <taxon>Suessiales</taxon>
        <taxon>Symbiodiniaceae</taxon>
        <taxon>Symbiodinium</taxon>
    </lineage>
</organism>
<name>A0A812MB16_9DINO</name>